<comment type="caution">
    <text evidence="3">The sequence shown here is derived from an EMBL/GenBank/DDBJ whole genome shotgun (WGS) entry which is preliminary data.</text>
</comment>
<organism evidence="3 4">
    <name type="scientific">Flectobacillus longus</name>
    <dbReference type="NCBI Taxonomy" id="2984207"/>
    <lineage>
        <taxon>Bacteria</taxon>
        <taxon>Pseudomonadati</taxon>
        <taxon>Bacteroidota</taxon>
        <taxon>Cytophagia</taxon>
        <taxon>Cytophagales</taxon>
        <taxon>Flectobacillaceae</taxon>
        <taxon>Flectobacillus</taxon>
    </lineage>
</organism>
<evidence type="ECO:0000313" key="4">
    <source>
        <dbReference type="Proteomes" id="UP001236569"/>
    </source>
</evidence>
<dbReference type="Pfam" id="PF21205">
    <property type="entry name" value="Rep3_C"/>
    <property type="match status" value="1"/>
</dbReference>
<proteinExistence type="inferred from homology"/>
<dbReference type="InterPro" id="IPR036388">
    <property type="entry name" value="WH-like_DNA-bd_sf"/>
</dbReference>
<comment type="similarity">
    <text evidence="1">Belongs to the initiator RepB protein family.</text>
</comment>
<evidence type="ECO:0000256" key="1">
    <source>
        <dbReference type="ARBA" id="ARBA00038283"/>
    </source>
</evidence>
<accession>A0ABT6YUH2</accession>
<sequence length="390" mass="44770">MKSVKKFSFVESDITVAQHNELVKARFNMSLMETRLFVALLARINKGDTEFALCRIPISEVCANVDGGKSYQEVKEAVVKLSSKVITIETMDSNGKREIISDPLMATCRYKDGSGFIVAQLNHFVKPYLLQLKGNFTVAEIKVLLQLRSYYSYRIYWLLKATAYNASNFTIEVQELRSILGIENQYPNFYDFKKWVLLVSQKELASTDMSFSFKEIKDGRSVKLVEFIIDRQMVLRLDEDIILPVVIQSKLSENGISLNSMQEISDLLRAGTIDDEYIMFVINELTKKKDRGSIKSLSGAIYVAIVKQQLLKEYLEYKNSKVYKQPVTKASPIQHRIATVLKLEEQREGFDLMKKRGMTDLNTFDDFLNSLFVEGFRLEKQNGIDILIKD</sequence>
<evidence type="ECO:0000259" key="2">
    <source>
        <dbReference type="Pfam" id="PF01051"/>
    </source>
</evidence>
<dbReference type="Proteomes" id="UP001236569">
    <property type="component" value="Unassembled WGS sequence"/>
</dbReference>
<dbReference type="RefSeq" id="WP_283371531.1">
    <property type="nucleotide sequence ID" value="NZ_JASHID010000020.1"/>
</dbReference>
<dbReference type="SUPFAM" id="SSF46785">
    <property type="entry name" value="Winged helix' DNA-binding domain"/>
    <property type="match status" value="2"/>
</dbReference>
<evidence type="ECO:0000313" key="3">
    <source>
        <dbReference type="EMBL" id="MDI9866786.1"/>
    </source>
</evidence>
<name>A0ABT6YUH2_9BACT</name>
<reference evidence="3 4" key="1">
    <citation type="submission" date="2023-05" db="EMBL/GenBank/DDBJ databases">
        <title>Novel species of genus Flectobacillus isolated from stream in China.</title>
        <authorList>
            <person name="Lu H."/>
        </authorList>
    </citation>
    <scope>NUCLEOTIDE SEQUENCE [LARGE SCALE GENOMIC DNA]</scope>
    <source>
        <strain evidence="3 4">DC10W</strain>
    </source>
</reference>
<dbReference type="InterPro" id="IPR036390">
    <property type="entry name" value="WH_DNA-bd_sf"/>
</dbReference>
<dbReference type="Gene3D" id="1.10.10.10">
    <property type="entry name" value="Winged helix-like DNA-binding domain superfamily/Winged helix DNA-binding domain"/>
    <property type="match status" value="2"/>
</dbReference>
<dbReference type="InterPro" id="IPR000525">
    <property type="entry name" value="Initiator_Rep_WH1"/>
</dbReference>
<dbReference type="Pfam" id="PF01051">
    <property type="entry name" value="Rep3_N"/>
    <property type="match status" value="1"/>
</dbReference>
<keyword evidence="4" id="KW-1185">Reference proteome</keyword>
<dbReference type="EMBL" id="JASHID010000020">
    <property type="protein sequence ID" value="MDI9866786.1"/>
    <property type="molecule type" value="Genomic_DNA"/>
</dbReference>
<protein>
    <submittedName>
        <fullName evidence="3">Replication initiation protein</fullName>
    </submittedName>
</protein>
<gene>
    <name evidence="3" type="ORF">QM480_20780</name>
</gene>
<feature type="domain" description="Initiator Rep protein WH1" evidence="2">
    <location>
        <begin position="15"/>
        <end position="160"/>
    </location>
</feature>